<organism evidence="3 4">
    <name type="scientific">Bosea thiooxidans</name>
    <dbReference type="NCBI Taxonomy" id="53254"/>
    <lineage>
        <taxon>Bacteria</taxon>
        <taxon>Pseudomonadati</taxon>
        <taxon>Pseudomonadota</taxon>
        <taxon>Alphaproteobacteria</taxon>
        <taxon>Hyphomicrobiales</taxon>
        <taxon>Boseaceae</taxon>
        <taxon>Bosea</taxon>
    </lineage>
</organism>
<proteinExistence type="predicted"/>
<feature type="region of interest" description="Disordered" evidence="1">
    <location>
        <begin position="406"/>
        <end position="432"/>
    </location>
</feature>
<sequence length="432" mass="43830">MPPPAGGIAGVFGNFQVAISAYSGAHTSVSGTANVNVTGLEAEVLFSRYANSQVTINNITGTAVSTSGSAVAAGAGSGGVITVNGNASLSITAATEATGLEVSNGGSVSFLGTSNLTIGGPTALGFRTVDGGDLTLQNGTVSVTGAAATGIWMEAAATATAASVNLSNATLTSSGDGIVVRGGTNTVNLTNTTLNNASGLAIDVGPNGAASAVLNATLDNSRMSGRTVNSLSTASNLVLRNGSLWTMTGSSELTNLTNSASTINFTAPSGDPALLASYKTLSVQNYIGAGGTIGLNTYLGSDASPSDRLLVSGGTVSGTSVLRVPTPSVRARSRLETAFCSSMRSEACTRAASRSRGRSSRGRMSTRSFARTGIAVPQGVALARASGRWSRPTCRTRRLLHLLHLRRRRPPRPKSPITAARSRSMRRCRRWG</sequence>
<feature type="region of interest" description="Disordered" evidence="1">
    <location>
        <begin position="350"/>
        <end position="370"/>
    </location>
</feature>
<dbReference type="InterPro" id="IPR043990">
    <property type="entry name" value="AC_1"/>
</dbReference>
<dbReference type="OrthoDB" id="6053567at2"/>
<dbReference type="InterPro" id="IPR011050">
    <property type="entry name" value="Pectin_lyase_fold/virulence"/>
</dbReference>
<name>A0A1T5HBY8_9HYPH</name>
<evidence type="ECO:0000313" key="4">
    <source>
        <dbReference type="Proteomes" id="UP000190130"/>
    </source>
</evidence>
<feature type="compositionally biased region" description="Basic residues" evidence="1">
    <location>
        <begin position="423"/>
        <end position="432"/>
    </location>
</feature>
<evidence type="ECO:0000259" key="2">
    <source>
        <dbReference type="Pfam" id="PF18883"/>
    </source>
</evidence>
<protein>
    <recommendedName>
        <fullName evidence="2">Autochaperone domain-containing protein</fullName>
    </recommendedName>
</protein>
<dbReference type="AlphaFoldDB" id="A0A1T5HBY8"/>
<reference evidence="3 4" key="1">
    <citation type="submission" date="2017-02" db="EMBL/GenBank/DDBJ databases">
        <authorList>
            <person name="Peterson S.W."/>
        </authorList>
    </citation>
    <scope>NUCLEOTIDE SEQUENCE [LARGE SCALE GENOMIC DNA]</scope>
    <source>
        <strain evidence="3 4">DSM 9653</strain>
    </source>
</reference>
<dbReference type="Proteomes" id="UP000190130">
    <property type="component" value="Unassembled WGS sequence"/>
</dbReference>
<evidence type="ECO:0000313" key="3">
    <source>
        <dbReference type="EMBL" id="SKC18089.1"/>
    </source>
</evidence>
<dbReference type="EMBL" id="FUYX01000030">
    <property type="protein sequence ID" value="SKC18089.1"/>
    <property type="molecule type" value="Genomic_DNA"/>
</dbReference>
<dbReference type="SUPFAM" id="SSF51126">
    <property type="entry name" value="Pectin lyase-like"/>
    <property type="match status" value="1"/>
</dbReference>
<feature type="domain" description="Autochaperone" evidence="2">
    <location>
        <begin position="251"/>
        <end position="324"/>
    </location>
</feature>
<evidence type="ECO:0000256" key="1">
    <source>
        <dbReference type="SAM" id="MobiDB-lite"/>
    </source>
</evidence>
<dbReference type="InterPro" id="IPR012332">
    <property type="entry name" value="Autotransporter_pectin_lyase_C"/>
</dbReference>
<dbReference type="Gene3D" id="2.160.20.20">
    <property type="match status" value="1"/>
</dbReference>
<dbReference type="Pfam" id="PF18883">
    <property type="entry name" value="AC_1"/>
    <property type="match status" value="1"/>
</dbReference>
<accession>A0A1T5HBY8</accession>
<gene>
    <name evidence="3" type="ORF">SAMN05660750_05122</name>
</gene>